<dbReference type="InterPro" id="IPR006162">
    <property type="entry name" value="Ppantetheine_attach_site"/>
</dbReference>
<comment type="caution">
    <text evidence="14">The sequence shown here is derived from an EMBL/GenBank/DDBJ whole genome shotgun (WGS) entry which is preliminary data.</text>
</comment>
<dbReference type="CDD" id="cd02440">
    <property type="entry name" value="AdoMet_MTases"/>
    <property type="match status" value="1"/>
</dbReference>
<dbReference type="Pfam" id="PF00698">
    <property type="entry name" value="Acyl_transf_1"/>
    <property type="match status" value="1"/>
</dbReference>
<dbReference type="InterPro" id="IPR014031">
    <property type="entry name" value="Ketoacyl_synth_C"/>
</dbReference>
<dbReference type="Pfam" id="PF16197">
    <property type="entry name" value="KAsynt_C_assoc"/>
    <property type="match status" value="1"/>
</dbReference>
<keyword evidence="4" id="KW-0808">Transferase</keyword>
<evidence type="ECO:0000256" key="7">
    <source>
        <dbReference type="ARBA" id="ARBA00023268"/>
    </source>
</evidence>
<feature type="region of interest" description="Disordered" evidence="10">
    <location>
        <begin position="296"/>
        <end position="315"/>
    </location>
</feature>
<dbReference type="InterPro" id="IPR020841">
    <property type="entry name" value="PKS_Beta-ketoAc_synthase_dom"/>
</dbReference>
<dbReference type="PROSITE" id="PS52004">
    <property type="entry name" value="KS3_2"/>
    <property type="match status" value="1"/>
</dbReference>
<dbReference type="GO" id="GO:0006633">
    <property type="term" value="P:fatty acid biosynthetic process"/>
    <property type="evidence" value="ECO:0007669"/>
    <property type="project" value="InterPro"/>
</dbReference>
<dbReference type="InterPro" id="IPR036291">
    <property type="entry name" value="NAD(P)-bd_dom_sf"/>
</dbReference>
<dbReference type="SUPFAM" id="SSF47336">
    <property type="entry name" value="ACP-like"/>
    <property type="match status" value="1"/>
</dbReference>
<protein>
    <submittedName>
        <fullName evidence="14">Reducing type I polyketide synthase</fullName>
    </submittedName>
</protein>
<dbReference type="FunFam" id="3.40.50.720:FF:000209">
    <property type="entry name" value="Polyketide synthase Pks12"/>
    <property type="match status" value="1"/>
</dbReference>
<dbReference type="PROSITE" id="PS52019">
    <property type="entry name" value="PKS_MFAS_DH"/>
    <property type="match status" value="1"/>
</dbReference>
<dbReference type="InterPro" id="IPR011032">
    <property type="entry name" value="GroES-like_sf"/>
</dbReference>
<dbReference type="InterPro" id="IPR049552">
    <property type="entry name" value="PKS_DH_N"/>
</dbReference>
<evidence type="ECO:0000256" key="2">
    <source>
        <dbReference type="ARBA" id="ARBA00022553"/>
    </source>
</evidence>
<dbReference type="GO" id="GO:0016491">
    <property type="term" value="F:oxidoreductase activity"/>
    <property type="evidence" value="ECO:0007669"/>
    <property type="project" value="UniProtKB-KW"/>
</dbReference>
<feature type="domain" description="Carrier" evidence="11">
    <location>
        <begin position="2551"/>
        <end position="2628"/>
    </location>
</feature>
<dbReference type="Pfam" id="PF08659">
    <property type="entry name" value="KR"/>
    <property type="match status" value="1"/>
</dbReference>
<evidence type="ECO:0000256" key="3">
    <source>
        <dbReference type="ARBA" id="ARBA00022603"/>
    </source>
</evidence>
<keyword evidence="1" id="KW-0596">Phosphopantetheine</keyword>
<dbReference type="GO" id="GO:0004312">
    <property type="term" value="F:fatty acid synthase activity"/>
    <property type="evidence" value="ECO:0007669"/>
    <property type="project" value="TreeGrafter"/>
</dbReference>
<dbReference type="InterPro" id="IPR020843">
    <property type="entry name" value="ER"/>
</dbReference>
<dbReference type="InterPro" id="IPR029063">
    <property type="entry name" value="SAM-dependent_MTases_sf"/>
</dbReference>
<evidence type="ECO:0000256" key="9">
    <source>
        <dbReference type="PROSITE-ProRule" id="PRU01363"/>
    </source>
</evidence>
<dbReference type="InterPro" id="IPR013154">
    <property type="entry name" value="ADH-like_N"/>
</dbReference>
<dbReference type="InterPro" id="IPR056501">
    <property type="entry name" value="NAD-bd_HRPKS_sdrA"/>
</dbReference>
<evidence type="ECO:0000259" key="12">
    <source>
        <dbReference type="PROSITE" id="PS52004"/>
    </source>
</evidence>
<dbReference type="InterPro" id="IPR032821">
    <property type="entry name" value="PKS_assoc"/>
</dbReference>
<keyword evidence="8" id="KW-0012">Acyltransferase</keyword>
<evidence type="ECO:0000256" key="4">
    <source>
        <dbReference type="ARBA" id="ARBA00022679"/>
    </source>
</evidence>
<name>A0A9W9KQ43_9EURO</name>
<dbReference type="InterPro" id="IPR018201">
    <property type="entry name" value="Ketoacyl_synth_AS"/>
</dbReference>
<dbReference type="SUPFAM" id="SSF53335">
    <property type="entry name" value="S-adenosyl-L-methionine-dependent methyltransferases"/>
    <property type="match status" value="1"/>
</dbReference>
<dbReference type="InterPro" id="IPR036736">
    <property type="entry name" value="ACP-like_sf"/>
</dbReference>
<reference evidence="14" key="1">
    <citation type="submission" date="2022-11" db="EMBL/GenBank/DDBJ databases">
        <authorList>
            <person name="Petersen C."/>
        </authorList>
    </citation>
    <scope>NUCLEOTIDE SEQUENCE</scope>
    <source>
        <strain evidence="14">IBT 30069</strain>
    </source>
</reference>
<dbReference type="OrthoDB" id="329835at2759"/>
<dbReference type="PANTHER" id="PTHR43775:SF29">
    <property type="entry name" value="ASPERFURANONE POLYKETIDE SYNTHASE AFOG-RELATED"/>
    <property type="match status" value="1"/>
</dbReference>
<dbReference type="GO" id="GO:0030639">
    <property type="term" value="P:polyketide biosynthetic process"/>
    <property type="evidence" value="ECO:0007669"/>
    <property type="project" value="UniProtKB-ARBA"/>
</dbReference>
<dbReference type="GO" id="GO:0004315">
    <property type="term" value="F:3-oxoacyl-[acyl-carrier-protein] synthase activity"/>
    <property type="evidence" value="ECO:0007669"/>
    <property type="project" value="InterPro"/>
</dbReference>
<dbReference type="InterPro" id="IPR013968">
    <property type="entry name" value="PKS_KR"/>
</dbReference>
<dbReference type="InterPro" id="IPR001227">
    <property type="entry name" value="Ac_transferase_dom_sf"/>
</dbReference>
<evidence type="ECO:0000256" key="10">
    <source>
        <dbReference type="SAM" id="MobiDB-lite"/>
    </source>
</evidence>
<dbReference type="InterPro" id="IPR013217">
    <property type="entry name" value="Methyltransf_12"/>
</dbReference>
<gene>
    <name evidence="14" type="ORF">N7456_002295</name>
</gene>
<dbReference type="SMART" id="SM00822">
    <property type="entry name" value="PKS_KR"/>
    <property type="match status" value="1"/>
</dbReference>
<feature type="active site" description="Proton donor; for dehydratase activity" evidence="9">
    <location>
        <position position="1242"/>
    </location>
</feature>
<dbReference type="Pfam" id="PF14765">
    <property type="entry name" value="PS-DH"/>
    <property type="match status" value="1"/>
</dbReference>
<dbReference type="InterPro" id="IPR020806">
    <property type="entry name" value="PKS_PP-bd"/>
</dbReference>
<evidence type="ECO:0000256" key="5">
    <source>
        <dbReference type="ARBA" id="ARBA00022857"/>
    </source>
</evidence>
<feature type="domain" description="PKS/mFAS DH" evidence="13">
    <location>
        <begin position="1007"/>
        <end position="1331"/>
    </location>
</feature>
<dbReference type="CDD" id="cd05195">
    <property type="entry name" value="enoyl_red"/>
    <property type="match status" value="1"/>
</dbReference>
<dbReference type="SUPFAM" id="SSF55048">
    <property type="entry name" value="Probable ACP-binding domain of malonyl-CoA ACP transacylase"/>
    <property type="match status" value="1"/>
</dbReference>
<dbReference type="SMART" id="SM00825">
    <property type="entry name" value="PKS_KS"/>
    <property type="match status" value="1"/>
</dbReference>
<evidence type="ECO:0000313" key="14">
    <source>
        <dbReference type="EMBL" id="KAJ5113761.1"/>
    </source>
</evidence>
<dbReference type="Pfam" id="PF13602">
    <property type="entry name" value="ADH_zinc_N_2"/>
    <property type="match status" value="1"/>
</dbReference>
<dbReference type="CDD" id="cd00833">
    <property type="entry name" value="PKS"/>
    <property type="match status" value="1"/>
</dbReference>
<dbReference type="InterPro" id="IPR016039">
    <property type="entry name" value="Thiolase-like"/>
</dbReference>
<feature type="active site" description="Proton acceptor; for dehydratase activity" evidence="9">
    <location>
        <position position="1039"/>
    </location>
</feature>
<dbReference type="InterPro" id="IPR009081">
    <property type="entry name" value="PP-bd_ACP"/>
</dbReference>
<evidence type="ECO:0000259" key="11">
    <source>
        <dbReference type="PROSITE" id="PS50075"/>
    </source>
</evidence>
<dbReference type="Gene3D" id="1.10.1200.10">
    <property type="entry name" value="ACP-like"/>
    <property type="match status" value="1"/>
</dbReference>
<dbReference type="SMART" id="SM00827">
    <property type="entry name" value="PKS_AT"/>
    <property type="match status" value="1"/>
</dbReference>
<dbReference type="Proteomes" id="UP001149165">
    <property type="component" value="Unassembled WGS sequence"/>
</dbReference>
<dbReference type="PROSITE" id="PS00012">
    <property type="entry name" value="PHOSPHOPANTETHEINE"/>
    <property type="match status" value="1"/>
</dbReference>
<dbReference type="PROSITE" id="PS00606">
    <property type="entry name" value="KS3_1"/>
    <property type="match status" value="1"/>
</dbReference>
<dbReference type="Gene3D" id="3.10.129.110">
    <property type="entry name" value="Polyketide synthase dehydratase"/>
    <property type="match status" value="1"/>
</dbReference>
<dbReference type="GO" id="GO:0032259">
    <property type="term" value="P:methylation"/>
    <property type="evidence" value="ECO:0007669"/>
    <property type="project" value="UniProtKB-KW"/>
</dbReference>
<dbReference type="SUPFAM" id="SSF53901">
    <property type="entry name" value="Thiolase-like"/>
    <property type="match status" value="1"/>
</dbReference>
<reference evidence="14" key="2">
    <citation type="journal article" date="2023" name="IMA Fungus">
        <title>Comparative genomic study of the Penicillium genus elucidates a diverse pangenome and 15 lateral gene transfer events.</title>
        <authorList>
            <person name="Petersen C."/>
            <person name="Sorensen T."/>
            <person name="Nielsen M.R."/>
            <person name="Sondergaard T.E."/>
            <person name="Sorensen J.L."/>
            <person name="Fitzpatrick D.A."/>
            <person name="Frisvad J.C."/>
            <person name="Nielsen K.L."/>
        </authorList>
    </citation>
    <scope>NUCLEOTIDE SEQUENCE</scope>
    <source>
        <strain evidence="14">IBT 30069</strain>
    </source>
</reference>
<dbReference type="Pfam" id="PF21089">
    <property type="entry name" value="PKS_DH_N"/>
    <property type="match status" value="1"/>
</dbReference>
<dbReference type="Gene3D" id="3.90.180.10">
    <property type="entry name" value="Medium-chain alcohol dehydrogenases, catalytic domain"/>
    <property type="match status" value="1"/>
</dbReference>
<dbReference type="EMBL" id="JAPQKH010000002">
    <property type="protein sequence ID" value="KAJ5113761.1"/>
    <property type="molecule type" value="Genomic_DNA"/>
</dbReference>
<evidence type="ECO:0000256" key="6">
    <source>
        <dbReference type="ARBA" id="ARBA00023002"/>
    </source>
</evidence>
<proteinExistence type="predicted"/>
<dbReference type="GO" id="GO:0008168">
    <property type="term" value="F:methyltransferase activity"/>
    <property type="evidence" value="ECO:0007669"/>
    <property type="project" value="UniProtKB-KW"/>
</dbReference>
<dbReference type="InterPro" id="IPR014030">
    <property type="entry name" value="Ketoacyl_synth_N"/>
</dbReference>
<dbReference type="SUPFAM" id="SSF51735">
    <property type="entry name" value="NAD(P)-binding Rossmann-fold domains"/>
    <property type="match status" value="2"/>
</dbReference>
<keyword evidence="3" id="KW-0489">Methyltransferase</keyword>
<dbReference type="Pfam" id="PF00109">
    <property type="entry name" value="ketoacyl-synt"/>
    <property type="match status" value="1"/>
</dbReference>
<feature type="region of interest" description="N-terminal hotdog fold" evidence="9">
    <location>
        <begin position="1007"/>
        <end position="1144"/>
    </location>
</feature>
<accession>A0A9W9KQ43</accession>
<evidence type="ECO:0000313" key="15">
    <source>
        <dbReference type="Proteomes" id="UP001149165"/>
    </source>
</evidence>
<dbReference type="GO" id="GO:1901336">
    <property type="term" value="P:lactone biosynthetic process"/>
    <property type="evidence" value="ECO:0007669"/>
    <property type="project" value="UniProtKB-ARBA"/>
</dbReference>
<dbReference type="Pfam" id="PF23114">
    <property type="entry name" value="NAD-bd_HRPKS_sdrA"/>
    <property type="match status" value="1"/>
</dbReference>
<dbReference type="Pfam" id="PF02801">
    <property type="entry name" value="Ketoacyl-synt_C"/>
    <property type="match status" value="1"/>
</dbReference>
<dbReference type="Pfam" id="PF08240">
    <property type="entry name" value="ADH_N"/>
    <property type="match status" value="1"/>
</dbReference>
<dbReference type="InterPro" id="IPR020807">
    <property type="entry name" value="PKS_DH"/>
</dbReference>
<dbReference type="InterPro" id="IPR050091">
    <property type="entry name" value="PKS_NRPS_Biosynth_Enz"/>
</dbReference>
<dbReference type="InterPro" id="IPR016035">
    <property type="entry name" value="Acyl_Trfase/lysoPLipase"/>
</dbReference>
<keyword evidence="7" id="KW-0511">Multifunctional enzyme</keyword>
<evidence type="ECO:0000256" key="1">
    <source>
        <dbReference type="ARBA" id="ARBA00022450"/>
    </source>
</evidence>
<dbReference type="PANTHER" id="PTHR43775">
    <property type="entry name" value="FATTY ACID SYNTHASE"/>
    <property type="match status" value="1"/>
</dbReference>
<dbReference type="SMART" id="SM00823">
    <property type="entry name" value="PKS_PP"/>
    <property type="match status" value="1"/>
</dbReference>
<organism evidence="14 15">
    <name type="scientific">Penicillium angulare</name>
    <dbReference type="NCBI Taxonomy" id="116970"/>
    <lineage>
        <taxon>Eukaryota</taxon>
        <taxon>Fungi</taxon>
        <taxon>Dikarya</taxon>
        <taxon>Ascomycota</taxon>
        <taxon>Pezizomycotina</taxon>
        <taxon>Eurotiomycetes</taxon>
        <taxon>Eurotiomycetidae</taxon>
        <taxon>Eurotiales</taxon>
        <taxon>Aspergillaceae</taxon>
        <taxon>Penicillium</taxon>
    </lineage>
</organism>
<dbReference type="Gene3D" id="3.40.47.10">
    <property type="match status" value="1"/>
</dbReference>
<dbReference type="Pfam" id="PF23297">
    <property type="entry name" value="ACP_SdgA_C"/>
    <property type="match status" value="1"/>
</dbReference>
<dbReference type="InterPro" id="IPR016036">
    <property type="entry name" value="Malonyl_transacylase_ACP-bd"/>
</dbReference>
<dbReference type="SUPFAM" id="SSF50129">
    <property type="entry name" value="GroES-like"/>
    <property type="match status" value="1"/>
</dbReference>
<dbReference type="InterPro" id="IPR042104">
    <property type="entry name" value="PKS_dehydratase_sf"/>
</dbReference>
<dbReference type="SMART" id="SM00826">
    <property type="entry name" value="PKS_DH"/>
    <property type="match status" value="1"/>
</dbReference>
<feature type="domain" description="Ketosynthase family 3 (KS3)" evidence="12">
    <location>
        <begin position="33"/>
        <end position="458"/>
    </location>
</feature>
<dbReference type="Gene3D" id="3.40.50.720">
    <property type="entry name" value="NAD(P)-binding Rossmann-like Domain"/>
    <property type="match status" value="1"/>
</dbReference>
<dbReference type="Gene3D" id="3.40.50.150">
    <property type="entry name" value="Vaccinia Virus protein VP39"/>
    <property type="match status" value="1"/>
</dbReference>
<dbReference type="Pfam" id="PF08242">
    <property type="entry name" value="Methyltransf_12"/>
    <property type="match status" value="1"/>
</dbReference>
<keyword evidence="2" id="KW-0597">Phosphoprotein</keyword>
<dbReference type="SUPFAM" id="SSF52151">
    <property type="entry name" value="FabD/lysophospholipase-like"/>
    <property type="match status" value="1"/>
</dbReference>
<dbReference type="SMART" id="SM00829">
    <property type="entry name" value="PKS_ER"/>
    <property type="match status" value="1"/>
</dbReference>
<dbReference type="CDD" id="cd05274">
    <property type="entry name" value="KR_FAS_SDR_x"/>
    <property type="match status" value="1"/>
</dbReference>
<feature type="region of interest" description="C-terminal hotdog fold" evidence="9">
    <location>
        <begin position="1174"/>
        <end position="1331"/>
    </location>
</feature>
<keyword evidence="5" id="KW-0521">NADP</keyword>
<evidence type="ECO:0000259" key="13">
    <source>
        <dbReference type="PROSITE" id="PS52019"/>
    </source>
</evidence>
<dbReference type="InterPro" id="IPR049900">
    <property type="entry name" value="PKS_mFAS_DH"/>
</dbReference>
<evidence type="ECO:0000256" key="8">
    <source>
        <dbReference type="ARBA" id="ARBA00023315"/>
    </source>
</evidence>
<dbReference type="PROSITE" id="PS50075">
    <property type="entry name" value="CARRIER"/>
    <property type="match status" value="1"/>
</dbReference>
<keyword evidence="15" id="KW-1185">Reference proteome</keyword>
<dbReference type="Gene3D" id="3.40.366.10">
    <property type="entry name" value="Malonyl-Coenzyme A Acyl Carrier Protein, domain 2"/>
    <property type="match status" value="1"/>
</dbReference>
<dbReference type="InterPro" id="IPR014043">
    <property type="entry name" value="Acyl_transferase_dom"/>
</dbReference>
<sequence>MVPGLAYTDAPLASDKAPKGLVQSDIVDEESLIEPIAVVGLSLKFPGDATSPEAFWKMIVEKRCAMTDVPADRFNIDAFQSTDKSSTSTIIPRGGHFVEEDLSLFDAPFFSITSTEAASMDVQQRQLLECVYRALENAGMPLEAVNGSNTSVHAGSFADDYRLMTMRDHENMPKHAATGSSISILANRISWFYNLRGPSLQLDTACSSSLIALDLACQGLRAGESNMALVAGSNTVFGMDTYLILSNMNFLSPDSKCYSFDHRANGYARGEGFGVLVLKRLTDAIRDGDTIRSVIRSTGSNSDGRTPGITQPSGEAQEQLIRETYKKAGLSLSHTRFFEAHGTGTAVGDPIEAHTIGRAFGKYRSPDDPMYVGSVKTNVGHLEGTSGVAGVIKTILALEKGTIPPNTNFERPNPRIDAPSLNLQFPQQPIPWPSDGLRRASVNSFGFGGSNAHVVLDDAYNFLKIHHLIGFHTTSAVPPTPDEITRSQIILNVEDSMARRSENGLEGSADINSNPALLVWSAADEAGIKRLNKAYNAHFHSLDLTTEQKARYLSDLAYTLSDRRSILPWRSFATVNSLSNITHGELSFHKALRSSRKLGMGFVFTGQGAQFAGMGRELLMYPVFRNTLHRAQLYLCELGCQWSLIEELLLDKTASKINRPDMSQPLCTALQIALVELLLSFNITPKAVIGHSSGEIAAAYCMGGISLRSAVKVAFLRGKLAAQLAETSTRKCSMMAVGLSEAQATAYIDRLGIESNILGIVVACINSPTSVTISGDETQMNSLEQLLVKDSIFARKLKVNVGYHSPQMREIEVEYLRQLGQLDFGKPLPGCEMMVSSVTNKVITMGELANGSYWVKNLISPVRFSDALVTLVSSGAKSGRKKLGGPQNTKPNKSIIVYDFIELGPHSALAGPVKNILKTIDLSEDISYASCLTRNTSALETTMAAAGRLWCQGYPVNITLVNRFEVTKSRPKMTLVDLPEYPFDHSQSYWHESRVSREYRLRKHPHLDLLGTESKNSNPLQAQWTKFIRISETPWVADHVVNGSTIYPAAGMLVMAFEGTRQLVSNNKASRALQGYRITEATFHRALVVDLSTEQGTESQVYIRPIQDSTGKESSQFEFRICTLEGGHWGENCHGFITAEYEESSPNEIDGVFAAERTKSIMSNLLNQRTHACSQSTESTAVYDHFHGMGLQFGPTFQTLRNIKFSENGEAIADVKAFQWNDSDDNKTNLSQLHLVHPTTLDGFIQVVLVGLTRGATKNIPTTVPTRITNLWLSASGLSHPEIDSLQVTSCQLSKGARQTESSFVVFDQDGHLRASVGVLETTNVDRQETGDGIDGDKRRKLCYNMDWKPDIDLIPSSQGAVCFDAEKLLNCQQADFYQDLAIFLYATIARTLTSLDPGRTDPSRTSYIEWMKLQIHRFNSNNLDHAEADWIVKIDDTEYLQRLSNRLEQFSSEGRFYVEVARCLLPILYGELDPLQVLFSGDLVKQYYLEINDRLSGVFAKLFDLMAHKNPSLKILEIGAGTGGTTAHVMKPLFPSPDVNKMHGMVTPRYSRYDFTDISPSFFEKAREDFQLYSSRMQYLVLDIEQNPAEQGFELGSYDVVLAANVIHATKNLDITLKNAHALLKSGGKLVMLEQTGDFARGGFAFGLLPGWWLSEDDYRSWGPTMTPQKWNNVLESNGFSGTDFVLDDYDDEKSQELSIIVSTARQPDKRPMALPGISLIVRRDSPTQGRIAGDLHDAVSAEYGVSCEISYLEDDKTPMGCFCIFLVEFDSPLLCTIDEETFETLKGKLLSAQKLIWVTGGGGSSWEYPGYHAADGLLRGLRTENAMLQAVTLALENKRAAHHAAGIIQRVLQTILHAEGNDMELEYREQDGILLINRVIECDRMNEHIHTSVQPQKSITQPFGAPNLPPLALQFRTPGLLDSLRFVEDEVASRPLQPHQVEIEIKAVGVNFMDLLTALGRINQAEIGGECAGIISRIGSVKHTDLRPGDRVCAVAFDCFKTFGRADARTVVKIPGSVSFTEAAALPVTYTTAHYALMVAGRLRKGDKVLIHAAAGGTGQSAVQLAQHAGAEVFATVGSMDKRQLLIDRYGIKEDHIFYSRDISFAQGVMWMTNNLGVDLVLNSLAGDGLTASWECMASFGRFVEIGKRDIHAHSRLDMFYFAKNVSFTAVDVFGMTKERPALVRESLMATLDLVAAGHAQASYPVQSFPVSDLERALRLMQSGKSVGKLVIEMNKEANVLTVLNSGMSYTLDPKATYVIAGGFGGIARRTARWMVERGARYLLLLSRSGPKSKQAHELIEELRGLGVQLLAPQCDVASMDSLAAVLAECAATMAPIKGCIQGAMVLRDAMFDKMTHEEWMGALLPKVDGSRALDRLLPSGMDFFIMLSSVVGIHGSAGQSNYAAGGTYQDALARDRVNRGERAIALDLGWMASDGIIAESKALTKSFATAGLMLPINSDEYLALLDYYCNPDIKESRDLRTCQIMVGLETPAGLVAKGADVPALLQRPIFRYMHAMGHDEGASTEDGANNAVVKNWAAAFKSARSSAEASDLVVEGLTHKLSRALSIQPDDIDVARPLHSYGVDSLLAVELRSWFAKEFKSDIAVFEIMSAGNFTAVATAVISKTNHQAGWEEI</sequence>
<dbReference type="InterPro" id="IPR057326">
    <property type="entry name" value="KR_dom"/>
</dbReference>
<dbReference type="GO" id="GO:0031177">
    <property type="term" value="F:phosphopantetheine binding"/>
    <property type="evidence" value="ECO:0007669"/>
    <property type="project" value="InterPro"/>
</dbReference>
<dbReference type="InterPro" id="IPR049551">
    <property type="entry name" value="PKS_DH_C"/>
</dbReference>
<keyword evidence="6" id="KW-0560">Oxidoreductase</keyword>